<proteinExistence type="predicted"/>
<evidence type="ECO:0000259" key="2">
    <source>
        <dbReference type="Pfam" id="PF17111"/>
    </source>
</evidence>
<name>A0A8H6FXM7_9LECA</name>
<protein>
    <recommendedName>
        <fullName evidence="2">Azaphilone pigments biosynthesis cluster protein L N-terminal domain-containing protein</fullName>
    </recommendedName>
</protein>
<dbReference type="Proteomes" id="UP000578531">
    <property type="component" value="Unassembled WGS sequence"/>
</dbReference>
<dbReference type="PANTHER" id="PTHR36167:SF4">
    <property type="entry name" value="FUNGAL N-TERMINAL DOMAIN-CONTAINING PROTEIN"/>
    <property type="match status" value="1"/>
</dbReference>
<evidence type="ECO:0000256" key="1">
    <source>
        <dbReference type="SAM" id="SignalP"/>
    </source>
</evidence>
<comment type="caution">
    <text evidence="3">The sequence shown here is derived from an EMBL/GenBank/DDBJ whole genome shotgun (WGS) entry which is preliminary data.</text>
</comment>
<dbReference type="RefSeq" id="XP_037165989.1">
    <property type="nucleotide sequence ID" value="XM_037306865.1"/>
</dbReference>
<dbReference type="GeneID" id="59286611"/>
<dbReference type="AlphaFoldDB" id="A0A8H6FXM7"/>
<feature type="chain" id="PRO_5034304432" description="Azaphilone pigments biosynthesis cluster protein L N-terminal domain-containing protein" evidence="1">
    <location>
        <begin position="20"/>
        <end position="96"/>
    </location>
</feature>
<accession>A0A8H6FXM7</accession>
<keyword evidence="1" id="KW-0732">Signal</keyword>
<dbReference type="Pfam" id="PF17111">
    <property type="entry name" value="PigL_N"/>
    <property type="match status" value="1"/>
</dbReference>
<sequence>MAELVGLAASIVGLAGAAATVSPTLYDFVGTVRYAKEELNALAIEAPDFSTVLDHLSAVLNQNGDCIISKTVETIDTLIKRCERLLEEFSLTIDIV</sequence>
<dbReference type="EMBL" id="JACCJC010000017">
    <property type="protein sequence ID" value="KAF6236656.1"/>
    <property type="molecule type" value="Genomic_DNA"/>
</dbReference>
<keyword evidence="4" id="KW-1185">Reference proteome</keyword>
<evidence type="ECO:0000313" key="3">
    <source>
        <dbReference type="EMBL" id="KAF6236656.1"/>
    </source>
</evidence>
<feature type="domain" description="Azaphilone pigments biosynthesis cluster protein L N-terminal" evidence="2">
    <location>
        <begin position="2"/>
        <end position="93"/>
    </location>
</feature>
<feature type="signal peptide" evidence="1">
    <location>
        <begin position="1"/>
        <end position="19"/>
    </location>
</feature>
<gene>
    <name evidence="3" type="ORF">HO173_004947</name>
</gene>
<reference evidence="3 4" key="1">
    <citation type="journal article" date="2020" name="Genomics">
        <title>Complete, high-quality genomes from long-read metagenomic sequencing of two wolf lichen thalli reveals enigmatic genome architecture.</title>
        <authorList>
            <person name="McKenzie S.K."/>
            <person name="Walston R.F."/>
            <person name="Allen J.L."/>
        </authorList>
    </citation>
    <scope>NUCLEOTIDE SEQUENCE [LARGE SCALE GENOMIC DNA]</scope>
    <source>
        <strain evidence="3">WasteWater2</strain>
    </source>
</reference>
<evidence type="ECO:0000313" key="4">
    <source>
        <dbReference type="Proteomes" id="UP000578531"/>
    </source>
</evidence>
<organism evidence="3 4">
    <name type="scientific">Letharia columbiana</name>
    <dbReference type="NCBI Taxonomy" id="112416"/>
    <lineage>
        <taxon>Eukaryota</taxon>
        <taxon>Fungi</taxon>
        <taxon>Dikarya</taxon>
        <taxon>Ascomycota</taxon>
        <taxon>Pezizomycotina</taxon>
        <taxon>Lecanoromycetes</taxon>
        <taxon>OSLEUM clade</taxon>
        <taxon>Lecanoromycetidae</taxon>
        <taxon>Lecanorales</taxon>
        <taxon>Lecanorineae</taxon>
        <taxon>Parmeliaceae</taxon>
        <taxon>Letharia</taxon>
    </lineage>
</organism>
<dbReference type="InterPro" id="IPR031348">
    <property type="entry name" value="PigL_N"/>
</dbReference>
<dbReference type="InterPro" id="IPR039327">
    <property type="entry name" value="CON7-like"/>
</dbReference>
<dbReference type="PANTHER" id="PTHR36167">
    <property type="entry name" value="C2H2 FINGER DOMAIN TRANSCRIPTION FACTOR (EUROFUNG)-RELATED"/>
    <property type="match status" value="1"/>
</dbReference>
<dbReference type="GO" id="GO:0006355">
    <property type="term" value="P:regulation of DNA-templated transcription"/>
    <property type="evidence" value="ECO:0007669"/>
    <property type="project" value="InterPro"/>
</dbReference>